<dbReference type="AlphaFoldDB" id="A0A1Q8S4Y6"/>
<dbReference type="Proteomes" id="UP000186583">
    <property type="component" value="Unassembled WGS sequence"/>
</dbReference>
<gene>
    <name evidence="8" type="ORF">CCHL11_00849</name>
</gene>
<proteinExistence type="predicted"/>
<evidence type="ECO:0000256" key="3">
    <source>
        <dbReference type="ARBA" id="ARBA00022729"/>
    </source>
</evidence>
<dbReference type="PROSITE" id="PS51895">
    <property type="entry name" value="AA1"/>
    <property type="match status" value="1"/>
</dbReference>
<keyword evidence="4" id="KW-1015">Disulfide bond</keyword>
<dbReference type="InterPro" id="IPR032382">
    <property type="entry name" value="AltA1"/>
</dbReference>
<organism evidence="8 9">
    <name type="scientific">Colletotrichum chlorophyti</name>
    <dbReference type="NCBI Taxonomy" id="708187"/>
    <lineage>
        <taxon>Eukaryota</taxon>
        <taxon>Fungi</taxon>
        <taxon>Dikarya</taxon>
        <taxon>Ascomycota</taxon>
        <taxon>Pezizomycotina</taxon>
        <taxon>Sordariomycetes</taxon>
        <taxon>Hypocreomycetidae</taxon>
        <taxon>Glomerellales</taxon>
        <taxon>Glomerellaceae</taxon>
        <taxon>Colletotrichum</taxon>
    </lineage>
</organism>
<evidence type="ECO:0000313" key="8">
    <source>
        <dbReference type="EMBL" id="OLN96470.1"/>
    </source>
</evidence>
<evidence type="ECO:0000256" key="4">
    <source>
        <dbReference type="ARBA" id="ARBA00023157"/>
    </source>
</evidence>
<comment type="subcellular location">
    <subcellularLocation>
        <location evidence="1">Secreted</location>
    </subcellularLocation>
</comment>
<evidence type="ECO:0000256" key="2">
    <source>
        <dbReference type="ARBA" id="ARBA00022525"/>
    </source>
</evidence>
<feature type="signal peptide" evidence="6">
    <location>
        <begin position="1"/>
        <end position="18"/>
    </location>
</feature>
<dbReference type="Gene3D" id="2.40.350.20">
    <property type="match status" value="1"/>
</dbReference>
<accession>A0A1Q8S4Y6</accession>
<dbReference type="Pfam" id="PF16541">
    <property type="entry name" value="AltA1"/>
    <property type="match status" value="1"/>
</dbReference>
<dbReference type="EMBL" id="MPGH01000017">
    <property type="protein sequence ID" value="OLN96470.1"/>
    <property type="molecule type" value="Genomic_DNA"/>
</dbReference>
<keyword evidence="2" id="KW-0964">Secreted</keyword>
<name>A0A1Q8S4Y6_9PEZI</name>
<evidence type="ECO:0000313" key="9">
    <source>
        <dbReference type="Proteomes" id="UP000186583"/>
    </source>
</evidence>
<feature type="domain" description="AA1-like" evidence="7">
    <location>
        <begin position="29"/>
        <end position="144"/>
    </location>
</feature>
<sequence>MKFTLATVAALFGASALAAPAPQASDAPLPSEKLTITDFYVRKQPNGTLTNVNFSLSGDDADAIVCNANNPGFPSKIFDCGETKYRFAVIQGSKTEYALRIYHELGTAVGFWGDGDVATYCHAGGLGDALCSPVEPETIITIDSVGHRDIL</sequence>
<feature type="chain" id="PRO_5010188644" description="AA1-like domain-containing protein" evidence="6">
    <location>
        <begin position="19"/>
        <end position="151"/>
    </location>
</feature>
<keyword evidence="9" id="KW-1185">Reference proteome</keyword>
<evidence type="ECO:0000256" key="5">
    <source>
        <dbReference type="PROSITE-ProRule" id="PRU01243"/>
    </source>
</evidence>
<comment type="caution">
    <text evidence="8">The sequence shown here is derived from an EMBL/GenBank/DDBJ whole genome shotgun (WGS) entry which is preliminary data.</text>
</comment>
<comment type="caution">
    <text evidence="5">Lacks conserved residue(s) required for the propagation of feature annotation.</text>
</comment>
<evidence type="ECO:0000256" key="6">
    <source>
        <dbReference type="SAM" id="SignalP"/>
    </source>
</evidence>
<dbReference type="OrthoDB" id="3928926at2759"/>
<dbReference type="CDD" id="cd12798">
    <property type="entry name" value="Alt_A1"/>
    <property type="match status" value="1"/>
</dbReference>
<evidence type="ECO:0000256" key="1">
    <source>
        <dbReference type="ARBA" id="ARBA00004613"/>
    </source>
</evidence>
<keyword evidence="3 6" id="KW-0732">Signal</keyword>
<dbReference type="GO" id="GO:0005576">
    <property type="term" value="C:extracellular region"/>
    <property type="evidence" value="ECO:0007669"/>
    <property type="project" value="UniProtKB-SubCell"/>
</dbReference>
<reference evidence="8 9" key="1">
    <citation type="submission" date="2016-11" db="EMBL/GenBank/DDBJ databases">
        <title>Draft Genome Assembly of Colletotrichum chlorophyti a pathogen of herbaceous plants.</title>
        <authorList>
            <person name="Gan P."/>
            <person name="Narusaka M."/>
            <person name="Tsushima A."/>
            <person name="Narusaka Y."/>
            <person name="Takano Y."/>
            <person name="Shirasu K."/>
        </authorList>
    </citation>
    <scope>NUCLEOTIDE SEQUENCE [LARGE SCALE GENOMIC DNA]</scope>
    <source>
        <strain evidence="8 9">NTL11</strain>
    </source>
</reference>
<evidence type="ECO:0000259" key="7">
    <source>
        <dbReference type="PROSITE" id="PS51895"/>
    </source>
</evidence>
<protein>
    <recommendedName>
        <fullName evidence="7">AA1-like domain-containing protein</fullName>
    </recommendedName>
</protein>